<keyword evidence="10 13" id="KW-0472">Membrane</keyword>
<dbReference type="InterPro" id="IPR050635">
    <property type="entry name" value="ATPase_protein_8"/>
</dbReference>
<evidence type="ECO:0000256" key="5">
    <source>
        <dbReference type="ARBA" id="ARBA00022692"/>
    </source>
</evidence>
<evidence type="ECO:0000256" key="3">
    <source>
        <dbReference type="ARBA" id="ARBA00022448"/>
    </source>
</evidence>
<evidence type="ECO:0000256" key="6">
    <source>
        <dbReference type="ARBA" id="ARBA00022781"/>
    </source>
</evidence>
<protein>
    <recommendedName>
        <fullName evidence="12">ATP synthase complex subunit 8</fullName>
    </recommendedName>
</protein>
<evidence type="ECO:0000256" key="1">
    <source>
        <dbReference type="ARBA" id="ARBA00004304"/>
    </source>
</evidence>
<keyword evidence="9 12" id="KW-0496">Mitochondrion</keyword>
<evidence type="ECO:0000256" key="8">
    <source>
        <dbReference type="ARBA" id="ARBA00023065"/>
    </source>
</evidence>
<keyword evidence="11" id="KW-0066">ATP synthesis</keyword>
<evidence type="ECO:0000256" key="11">
    <source>
        <dbReference type="ARBA" id="ARBA00023310"/>
    </source>
</evidence>
<keyword evidence="5 12" id="KW-0812">Transmembrane</keyword>
<name>E3WCM7_PROAT</name>
<comment type="similarity">
    <text evidence="2 12">Belongs to the ATPase protein 8 family.</text>
</comment>
<evidence type="ECO:0000313" key="14">
    <source>
        <dbReference type="EMBL" id="BAJ40854.1"/>
    </source>
</evidence>
<accession>E3WCM7</accession>
<geneLocation type="mitochondrion" evidence="14"/>
<dbReference type="GO" id="GO:0045259">
    <property type="term" value="C:proton-transporting ATP synthase complex"/>
    <property type="evidence" value="ECO:0007669"/>
    <property type="project" value="UniProtKB-KW"/>
</dbReference>
<dbReference type="GeneID" id="10007415"/>
<evidence type="ECO:0000256" key="12">
    <source>
        <dbReference type="RuleBase" id="RU003661"/>
    </source>
</evidence>
<evidence type="ECO:0000256" key="10">
    <source>
        <dbReference type="ARBA" id="ARBA00023136"/>
    </source>
</evidence>
<sequence length="55" mass="6435">MPQLNPGPWLIILLISWLTLLLILLPKILSHKNSNPPTPQNQDKLFLAPWNWPWL</sequence>
<dbReference type="EMBL" id="AB558409">
    <property type="protein sequence ID" value="BAJ40854.1"/>
    <property type="molecule type" value="Genomic_DNA"/>
</dbReference>
<dbReference type="AlphaFoldDB" id="E3WCM7"/>
<proteinExistence type="inferred from homology"/>
<evidence type="ECO:0000256" key="2">
    <source>
        <dbReference type="ARBA" id="ARBA00008892"/>
    </source>
</evidence>
<keyword evidence="8 12" id="KW-0406">Ion transport</keyword>
<dbReference type="PANTHER" id="PTHR39937">
    <property type="entry name" value="ATP SYNTHASE PROTEIN 8"/>
    <property type="match status" value="1"/>
</dbReference>
<gene>
    <name evidence="14" type="primary">ATP8</name>
</gene>
<evidence type="ECO:0000256" key="9">
    <source>
        <dbReference type="ARBA" id="ARBA00023128"/>
    </source>
</evidence>
<dbReference type="RefSeq" id="YP_004061415.1">
    <property type="nucleotide sequence ID" value="NC_014764.2"/>
</dbReference>
<dbReference type="GO" id="GO:0015078">
    <property type="term" value="F:proton transmembrane transporter activity"/>
    <property type="evidence" value="ECO:0007669"/>
    <property type="project" value="InterPro"/>
</dbReference>
<comment type="subcellular location">
    <subcellularLocation>
        <location evidence="1 12">Mitochondrion membrane</location>
        <topology evidence="1 12">Single-pass membrane protein</topology>
    </subcellularLocation>
</comment>
<dbReference type="CTD" id="4509"/>
<evidence type="ECO:0000256" key="13">
    <source>
        <dbReference type="SAM" id="Phobius"/>
    </source>
</evidence>
<organism evidence="14">
    <name type="scientific">Protopterus aethiopicus</name>
    <name type="common">Marbled lungfish</name>
    <dbReference type="NCBI Taxonomy" id="7886"/>
    <lineage>
        <taxon>Eukaryota</taxon>
        <taxon>Metazoa</taxon>
        <taxon>Chordata</taxon>
        <taxon>Craniata</taxon>
        <taxon>Vertebrata</taxon>
        <taxon>Euteleostomi</taxon>
        <taxon>Dipnomorpha</taxon>
        <taxon>Ceratodontiformes</taxon>
        <taxon>Lepidosirenoidei</taxon>
        <taxon>Protopteridae</taxon>
        <taxon>Protopterus</taxon>
    </lineage>
</organism>
<reference evidence="14" key="1">
    <citation type="journal article" date="2010" name="Mol. Biol. Evol.">
        <title>Evolutionary origin and phylogeny of the modern holocephalans (Chondrichthyes: Chimaeriformes): a mitogenomic perspective.</title>
        <authorList>
            <person name="Inoue J.G."/>
            <person name="Miya M."/>
            <person name="Lam K."/>
            <person name="Tay B.H."/>
            <person name="Danks J.A."/>
            <person name="Bell J."/>
            <person name="Walker T.I."/>
            <person name="Venkatesh B."/>
        </authorList>
    </citation>
    <scope>NUCLEOTIDE SEQUENCE</scope>
</reference>
<feature type="transmembrane region" description="Helical" evidence="13">
    <location>
        <begin position="6"/>
        <end position="25"/>
    </location>
</feature>
<dbReference type="GO" id="GO:0015986">
    <property type="term" value="P:proton motive force-driven ATP synthesis"/>
    <property type="evidence" value="ECO:0007669"/>
    <property type="project" value="InterPro"/>
</dbReference>
<dbReference type="PANTHER" id="PTHR39937:SF1">
    <property type="entry name" value="ATP SYNTHASE PROTEIN 8"/>
    <property type="match status" value="1"/>
</dbReference>
<keyword evidence="3 12" id="KW-0813">Transport</keyword>
<dbReference type="Pfam" id="PF00895">
    <property type="entry name" value="ATP-synt_8"/>
    <property type="match status" value="1"/>
</dbReference>
<dbReference type="InterPro" id="IPR001421">
    <property type="entry name" value="ATP8_metazoa"/>
</dbReference>
<keyword evidence="4 12" id="KW-0138">CF(0)</keyword>
<dbReference type="GO" id="GO:0031966">
    <property type="term" value="C:mitochondrial membrane"/>
    <property type="evidence" value="ECO:0007669"/>
    <property type="project" value="UniProtKB-SubCell"/>
</dbReference>
<keyword evidence="6 12" id="KW-0375">Hydrogen ion transport</keyword>
<evidence type="ECO:0000256" key="7">
    <source>
        <dbReference type="ARBA" id="ARBA00022989"/>
    </source>
</evidence>
<keyword evidence="7 13" id="KW-1133">Transmembrane helix</keyword>
<evidence type="ECO:0000256" key="4">
    <source>
        <dbReference type="ARBA" id="ARBA00022547"/>
    </source>
</evidence>